<accession>A0A1H7QQ83</accession>
<protein>
    <recommendedName>
        <fullName evidence="8">7,8-dihydroneopterin aldolase</fullName>
        <ecNumber evidence="8">4.1.2.25</ecNumber>
    </recommendedName>
</protein>
<evidence type="ECO:0000256" key="3">
    <source>
        <dbReference type="ARBA" id="ARBA00005013"/>
    </source>
</evidence>
<evidence type="ECO:0000256" key="5">
    <source>
        <dbReference type="ARBA" id="ARBA00022909"/>
    </source>
</evidence>
<dbReference type="EC" id="4.1.2.25" evidence="8"/>
<proteinExistence type="inferred from homology"/>
<dbReference type="GO" id="GO:0046654">
    <property type="term" value="P:tetrahydrofolate biosynthetic process"/>
    <property type="evidence" value="ECO:0007669"/>
    <property type="project" value="UniProtKB-UniRule"/>
</dbReference>
<evidence type="ECO:0000256" key="4">
    <source>
        <dbReference type="ARBA" id="ARBA00005708"/>
    </source>
</evidence>
<comment type="function">
    <text evidence="8">Catalyzes the conversion of 7,8-dihydroneopterin to 6-hydroxymethyl-7,8-dihydropterin.</text>
</comment>
<dbReference type="SUPFAM" id="SSF55620">
    <property type="entry name" value="Tetrahydrobiopterin biosynthesis enzymes-like"/>
    <property type="match status" value="1"/>
</dbReference>
<dbReference type="GO" id="GO:0016853">
    <property type="term" value="F:isomerase activity"/>
    <property type="evidence" value="ECO:0007669"/>
    <property type="project" value="UniProtKB-KW"/>
</dbReference>
<dbReference type="AlphaFoldDB" id="A0A1H7QQ83"/>
<dbReference type="FunFam" id="3.30.1130.10:FF:000002">
    <property type="entry name" value="7,8-dihydroneopterin aldolase"/>
    <property type="match status" value="1"/>
</dbReference>
<dbReference type="InterPro" id="IPR043133">
    <property type="entry name" value="GTP-CH-I_C/QueF"/>
</dbReference>
<evidence type="ECO:0000313" key="11">
    <source>
        <dbReference type="Proteomes" id="UP000185766"/>
    </source>
</evidence>
<dbReference type="NCBIfam" id="TIGR00525">
    <property type="entry name" value="folB"/>
    <property type="match status" value="1"/>
</dbReference>
<keyword evidence="6" id="KW-0413">Isomerase</keyword>
<organism evidence="10 11">
    <name type="scientific">Atopomonas hussainii</name>
    <dbReference type="NCBI Taxonomy" id="1429083"/>
    <lineage>
        <taxon>Bacteria</taxon>
        <taxon>Pseudomonadati</taxon>
        <taxon>Pseudomonadota</taxon>
        <taxon>Gammaproteobacteria</taxon>
        <taxon>Pseudomonadales</taxon>
        <taxon>Pseudomonadaceae</taxon>
        <taxon>Atopomonas</taxon>
    </lineage>
</organism>
<dbReference type="PANTHER" id="PTHR42844">
    <property type="entry name" value="DIHYDRONEOPTERIN ALDOLASE 1-RELATED"/>
    <property type="match status" value="1"/>
</dbReference>
<feature type="domain" description="Dihydroneopterin aldolase/epimerase" evidence="9">
    <location>
        <begin position="4"/>
        <end position="114"/>
    </location>
</feature>
<dbReference type="STRING" id="1429083.GCA_001885685_00831"/>
<dbReference type="GO" id="GO:0004150">
    <property type="term" value="F:dihydroneopterin aldolase activity"/>
    <property type="evidence" value="ECO:0007669"/>
    <property type="project" value="UniProtKB-UniRule"/>
</dbReference>
<dbReference type="EMBL" id="FOAS01000013">
    <property type="protein sequence ID" value="SEL50093.1"/>
    <property type="molecule type" value="Genomic_DNA"/>
</dbReference>
<dbReference type="UniPathway" id="UPA00077">
    <property type="reaction ID" value="UER00154"/>
</dbReference>
<evidence type="ECO:0000256" key="2">
    <source>
        <dbReference type="ARBA" id="ARBA00001353"/>
    </source>
</evidence>
<dbReference type="GO" id="GO:0046656">
    <property type="term" value="P:folic acid biosynthetic process"/>
    <property type="evidence" value="ECO:0007669"/>
    <property type="project" value="UniProtKB-UniRule"/>
</dbReference>
<dbReference type="InterPro" id="IPR006156">
    <property type="entry name" value="Dihydroneopterin_aldolase"/>
</dbReference>
<dbReference type="NCBIfam" id="TIGR00526">
    <property type="entry name" value="folB_dom"/>
    <property type="match status" value="1"/>
</dbReference>
<evidence type="ECO:0000313" key="10">
    <source>
        <dbReference type="EMBL" id="SEL50093.1"/>
    </source>
</evidence>
<comment type="catalytic activity">
    <reaction evidence="1">
        <text>7,8-dihydroneopterin = 7,8-dihydromonapterin</text>
        <dbReference type="Rhea" id="RHEA:45328"/>
        <dbReference type="ChEBI" id="CHEBI:17001"/>
        <dbReference type="ChEBI" id="CHEBI:71175"/>
        <dbReference type="EC" id="5.1.99.8"/>
    </reaction>
</comment>
<evidence type="ECO:0000259" key="9">
    <source>
        <dbReference type="SMART" id="SM00905"/>
    </source>
</evidence>
<gene>
    <name evidence="10" type="ORF">SAMN05216214_11332</name>
</gene>
<comment type="catalytic activity">
    <reaction evidence="2 8">
        <text>7,8-dihydroneopterin = 6-hydroxymethyl-7,8-dihydropterin + glycolaldehyde</text>
        <dbReference type="Rhea" id="RHEA:10540"/>
        <dbReference type="ChEBI" id="CHEBI:17001"/>
        <dbReference type="ChEBI" id="CHEBI:17071"/>
        <dbReference type="ChEBI" id="CHEBI:44841"/>
        <dbReference type="EC" id="4.1.2.25"/>
    </reaction>
</comment>
<sequence length="118" mass="13111">MDYVLIEALEAQAVIGVYDWERNIRQRLSLDLTLGWDNRPAAQSDDLAKALDYAAVSARVTAFIEASSYQLVETLVEDLAALLMAEFHIPWLRIRLRKPGAVANAASVGVQIERGQRA</sequence>
<dbReference type="RefSeq" id="WP_071873412.1">
    <property type="nucleotide sequence ID" value="NZ_FOAS01000013.1"/>
</dbReference>
<dbReference type="Pfam" id="PF02152">
    <property type="entry name" value="FolB"/>
    <property type="match status" value="1"/>
</dbReference>
<dbReference type="SMART" id="SM00905">
    <property type="entry name" value="FolB"/>
    <property type="match status" value="1"/>
</dbReference>
<keyword evidence="7 8" id="KW-0456">Lyase</keyword>
<comment type="similarity">
    <text evidence="4 8">Belongs to the DHNA family.</text>
</comment>
<name>A0A1H7QQ83_9GAMM</name>
<dbReference type="Proteomes" id="UP000185766">
    <property type="component" value="Unassembled WGS sequence"/>
</dbReference>
<evidence type="ECO:0000256" key="6">
    <source>
        <dbReference type="ARBA" id="ARBA00023235"/>
    </source>
</evidence>
<dbReference type="PANTHER" id="PTHR42844:SF1">
    <property type="entry name" value="DIHYDRONEOPTERIN ALDOLASE 1-RELATED"/>
    <property type="match status" value="1"/>
</dbReference>
<dbReference type="GO" id="GO:0005737">
    <property type="term" value="C:cytoplasm"/>
    <property type="evidence" value="ECO:0007669"/>
    <property type="project" value="TreeGrafter"/>
</dbReference>
<evidence type="ECO:0000256" key="7">
    <source>
        <dbReference type="ARBA" id="ARBA00023239"/>
    </source>
</evidence>
<dbReference type="CDD" id="cd00534">
    <property type="entry name" value="DHNA_DHNTPE"/>
    <property type="match status" value="1"/>
</dbReference>
<dbReference type="Gene3D" id="3.30.1130.10">
    <property type="match status" value="1"/>
</dbReference>
<reference evidence="10 11" key="1">
    <citation type="submission" date="2016-10" db="EMBL/GenBank/DDBJ databases">
        <authorList>
            <person name="de Groot N.N."/>
        </authorList>
    </citation>
    <scope>NUCLEOTIDE SEQUENCE [LARGE SCALE GENOMIC DNA]</scope>
    <source>
        <strain evidence="10 11">JCM 19513</strain>
    </source>
</reference>
<evidence type="ECO:0000256" key="1">
    <source>
        <dbReference type="ARBA" id="ARBA00000693"/>
    </source>
</evidence>
<evidence type="ECO:0000256" key="8">
    <source>
        <dbReference type="RuleBase" id="RU362079"/>
    </source>
</evidence>
<dbReference type="OrthoDB" id="9810587at2"/>
<keyword evidence="5 8" id="KW-0289">Folate biosynthesis</keyword>
<dbReference type="InterPro" id="IPR006157">
    <property type="entry name" value="FolB_dom"/>
</dbReference>
<comment type="pathway">
    <text evidence="3 8">Cofactor biosynthesis; tetrahydrofolate biosynthesis; 2-amino-4-hydroxy-6-hydroxymethyl-7,8-dihydropteridine diphosphate from 7,8-dihydroneopterin triphosphate: step 3/4.</text>
</comment>
<keyword evidence="11" id="KW-1185">Reference proteome</keyword>